<dbReference type="EMBL" id="AYYX01000036">
    <property type="protein sequence ID" value="KRM87701.1"/>
    <property type="molecule type" value="Genomic_DNA"/>
</dbReference>
<dbReference type="RefSeq" id="WP_010580625.1">
    <property type="nucleotide sequence ID" value="NZ_AHYZ01000098.1"/>
</dbReference>
<evidence type="ECO:0000313" key="5">
    <source>
        <dbReference type="Proteomes" id="UP000051576"/>
    </source>
</evidence>
<evidence type="ECO:0000259" key="3">
    <source>
        <dbReference type="PROSITE" id="PS50893"/>
    </source>
</evidence>
<reference evidence="4 5" key="1">
    <citation type="journal article" date="2015" name="Genome Announc.">
        <title>Expanding the biotechnology potential of lactobacilli through comparative genomics of 213 strains and associated genera.</title>
        <authorList>
            <person name="Sun Z."/>
            <person name="Harris H.M."/>
            <person name="McCann A."/>
            <person name="Guo C."/>
            <person name="Argimon S."/>
            <person name="Zhang W."/>
            <person name="Yang X."/>
            <person name="Jeffery I.B."/>
            <person name="Cooney J.C."/>
            <person name="Kagawa T.F."/>
            <person name="Liu W."/>
            <person name="Song Y."/>
            <person name="Salvetti E."/>
            <person name="Wrobel A."/>
            <person name="Rasinkangas P."/>
            <person name="Parkhill J."/>
            <person name="Rea M.C."/>
            <person name="O'Sullivan O."/>
            <person name="Ritari J."/>
            <person name="Douillard F.P."/>
            <person name="Paul Ross R."/>
            <person name="Yang R."/>
            <person name="Briner A.E."/>
            <person name="Felis G.E."/>
            <person name="de Vos W.M."/>
            <person name="Barrangou R."/>
            <person name="Klaenhammer T.R."/>
            <person name="Caufield P.W."/>
            <person name="Cui Y."/>
            <person name="Zhang H."/>
            <person name="O'Toole P.W."/>
        </authorList>
    </citation>
    <scope>NUCLEOTIDE SEQUENCE [LARGE SCALE GENOMIC DNA]</scope>
    <source>
        <strain evidence="4 5">DSM 20605</strain>
    </source>
</reference>
<keyword evidence="2" id="KW-0067">ATP-binding</keyword>
<dbReference type="OrthoDB" id="9762369at2"/>
<name>A0A0R2C8S4_9LACO</name>
<keyword evidence="1" id="KW-0547">Nucleotide-binding</keyword>
<dbReference type="AlphaFoldDB" id="A0A0R2C8S4"/>
<feature type="domain" description="ABC transporter" evidence="3">
    <location>
        <begin position="315"/>
        <end position="500"/>
    </location>
</feature>
<dbReference type="Gene3D" id="3.40.50.300">
    <property type="entry name" value="P-loop containing nucleotide triphosphate hydrolases"/>
    <property type="match status" value="2"/>
</dbReference>
<comment type="caution">
    <text evidence="4">The sequence shown here is derived from an EMBL/GenBank/DDBJ whole genome shotgun (WGS) entry which is preliminary data.</text>
</comment>
<dbReference type="SUPFAM" id="SSF52540">
    <property type="entry name" value="P-loop containing nucleoside triphosphate hydrolases"/>
    <property type="match status" value="2"/>
</dbReference>
<dbReference type="InterPro" id="IPR003439">
    <property type="entry name" value="ABC_transporter-like_ATP-bd"/>
</dbReference>
<dbReference type="PROSITE" id="PS50893">
    <property type="entry name" value="ABC_TRANSPORTER_2"/>
    <property type="match status" value="2"/>
</dbReference>
<protein>
    <submittedName>
        <fullName evidence="4">ABC transporter-like protein</fullName>
    </submittedName>
</protein>
<keyword evidence="5" id="KW-1185">Reference proteome</keyword>
<dbReference type="PATRIC" id="fig|1133569.4.peg.1413"/>
<dbReference type="Proteomes" id="UP000051576">
    <property type="component" value="Unassembled WGS sequence"/>
</dbReference>
<dbReference type="PANTHER" id="PTHR42855:SF2">
    <property type="entry name" value="DRUG RESISTANCE ABC TRANSPORTER,ATP-BINDING PROTEIN"/>
    <property type="match status" value="1"/>
</dbReference>
<dbReference type="GO" id="GO:0005524">
    <property type="term" value="F:ATP binding"/>
    <property type="evidence" value="ECO:0007669"/>
    <property type="project" value="UniProtKB-KW"/>
</dbReference>
<dbReference type="CDD" id="cd03221">
    <property type="entry name" value="ABCF_EF-3"/>
    <property type="match status" value="2"/>
</dbReference>
<dbReference type="InterPro" id="IPR051309">
    <property type="entry name" value="ABCF_ATPase"/>
</dbReference>
<evidence type="ECO:0000256" key="1">
    <source>
        <dbReference type="ARBA" id="ARBA00022741"/>
    </source>
</evidence>
<accession>A0A0R2C8S4</accession>
<dbReference type="eggNOG" id="COG0488">
    <property type="taxonomic scope" value="Bacteria"/>
</dbReference>
<dbReference type="NCBIfam" id="NF000355">
    <property type="entry name" value="ribo_prot_ABC_F"/>
    <property type="match status" value="1"/>
</dbReference>
<dbReference type="InterPro" id="IPR027417">
    <property type="entry name" value="P-loop_NTPase"/>
</dbReference>
<gene>
    <name evidence="4" type="ORF">FD21_GL001280</name>
</gene>
<proteinExistence type="predicted"/>
<feature type="domain" description="ABC transporter" evidence="3">
    <location>
        <begin position="4"/>
        <end position="215"/>
    </location>
</feature>
<dbReference type="STRING" id="1133569.FD21_GL001280"/>
<dbReference type="SMART" id="SM00382">
    <property type="entry name" value="AAA"/>
    <property type="match status" value="2"/>
</dbReference>
<dbReference type="InterPro" id="IPR003593">
    <property type="entry name" value="AAA+_ATPase"/>
</dbReference>
<sequence length="501" mass="57757">MGTIKIKNLTFKYNNMEKNIFNACNLNIDEHWKLGLIGRNGRGKTTFLRLLLGDLRYQGAIQTNLKFDYFPQTVVTPQYSVKEVLQQITQLDDSEFWRLELELEKLRLPTVILTMAFKNLSPGQRTKSLLAAAFVDQTAFQLIDEPTNHLDSWGRQVVSQYLKIKQGFILTSHDQGFIDQSVDHILAIDRNKIQLFHGNYTTWQQEFAKQNQTEKLEKQQLNHQIKHLQQNATKIRQWSERAEKEKRKNFHQREEHADINRGFLGHRAAKVMKRSNSNLKKVATKIEEKQSLLKNTEEIESLGLNYQAPYQQHVLQLEKVQVKRAGRILNQPITLDLQKNHQIALVGLNGSGKTTLLKAILGCKKLIARGTIVKKNSLRFSYLPQQFENLTGSLADYARKAGIDYPDLLNTLHKLGVERATFNNRLENLSRGQNRKVSLARSLCEAANFYLWDEPLNYLDAFTRQQLQTLILTSQPTMILIDHDQAFIDQVASQKIVVNGL</sequence>
<dbReference type="GO" id="GO:0016887">
    <property type="term" value="F:ATP hydrolysis activity"/>
    <property type="evidence" value="ECO:0007669"/>
    <property type="project" value="InterPro"/>
</dbReference>
<evidence type="ECO:0000313" key="4">
    <source>
        <dbReference type="EMBL" id="KRM87701.1"/>
    </source>
</evidence>
<dbReference type="Pfam" id="PF00005">
    <property type="entry name" value="ABC_tran"/>
    <property type="match status" value="2"/>
</dbReference>
<organism evidence="4 5">
    <name type="scientific">Liquorilactobacillus vini DSM 20605</name>
    <dbReference type="NCBI Taxonomy" id="1133569"/>
    <lineage>
        <taxon>Bacteria</taxon>
        <taxon>Bacillati</taxon>
        <taxon>Bacillota</taxon>
        <taxon>Bacilli</taxon>
        <taxon>Lactobacillales</taxon>
        <taxon>Lactobacillaceae</taxon>
        <taxon>Liquorilactobacillus</taxon>
    </lineage>
</organism>
<dbReference type="PANTHER" id="PTHR42855">
    <property type="entry name" value="ABC TRANSPORTER ATP-BINDING SUBUNIT"/>
    <property type="match status" value="1"/>
</dbReference>
<evidence type="ECO:0000256" key="2">
    <source>
        <dbReference type="ARBA" id="ARBA00022840"/>
    </source>
</evidence>